<evidence type="ECO:0000313" key="3">
    <source>
        <dbReference type="Proteomes" id="UP000460298"/>
    </source>
</evidence>
<feature type="transmembrane region" description="Helical" evidence="1">
    <location>
        <begin position="113"/>
        <end position="133"/>
    </location>
</feature>
<dbReference type="Proteomes" id="UP000460298">
    <property type="component" value="Unassembled WGS sequence"/>
</dbReference>
<accession>A0A833LYX3</accession>
<organism evidence="2 3">
    <name type="scientific">Leptonema illini</name>
    <dbReference type="NCBI Taxonomy" id="183"/>
    <lineage>
        <taxon>Bacteria</taxon>
        <taxon>Pseudomonadati</taxon>
        <taxon>Spirochaetota</taxon>
        <taxon>Spirochaetia</taxon>
        <taxon>Leptospirales</taxon>
        <taxon>Leptospiraceae</taxon>
        <taxon>Leptonema</taxon>
    </lineage>
</organism>
<evidence type="ECO:0000313" key="2">
    <source>
        <dbReference type="EMBL" id="KAB2935344.1"/>
    </source>
</evidence>
<evidence type="ECO:0000256" key="1">
    <source>
        <dbReference type="SAM" id="Phobius"/>
    </source>
</evidence>
<feature type="transmembrane region" description="Helical" evidence="1">
    <location>
        <begin position="58"/>
        <end position="76"/>
    </location>
</feature>
<keyword evidence="1" id="KW-1133">Transmembrane helix</keyword>
<name>A0A833LYX3_9LEPT</name>
<keyword evidence="1" id="KW-0812">Transmembrane</keyword>
<proteinExistence type="predicted"/>
<feature type="transmembrane region" description="Helical" evidence="1">
    <location>
        <begin position="34"/>
        <end position="52"/>
    </location>
</feature>
<dbReference type="EMBL" id="WBUI01000001">
    <property type="protein sequence ID" value="KAB2935344.1"/>
    <property type="molecule type" value="Genomic_DNA"/>
</dbReference>
<comment type="caution">
    <text evidence="2">The sequence shown here is derived from an EMBL/GenBank/DDBJ whole genome shotgun (WGS) entry which is preliminary data.</text>
</comment>
<dbReference type="AlphaFoldDB" id="A0A833LYX3"/>
<sequence>MAKRQTVPRAPDPESLRVQLVELNNRSRWYSSELWRVLFTFLGLSGGGILSVADNSKFHLGTVLLASGLLGLFVLWHTCKVRKHEIEAVGHLQDTEALLNLAATARAGEGFSVFQIATIIIVVIYLCSGMYIMSSAIG</sequence>
<keyword evidence="1" id="KW-0472">Membrane</keyword>
<reference evidence="2 3" key="1">
    <citation type="submission" date="2019-10" db="EMBL/GenBank/DDBJ databases">
        <title>Extracellular Electron Transfer in a Candidatus Methanoperedens spp. Enrichment Culture.</title>
        <authorList>
            <person name="Berger S."/>
            <person name="Rangel Shaw D."/>
            <person name="Berben T."/>
            <person name="In 'T Zandt M."/>
            <person name="Frank J."/>
            <person name="Reimann J."/>
            <person name="Jetten M.S.M."/>
            <person name="Welte C.U."/>
        </authorList>
    </citation>
    <scope>NUCLEOTIDE SEQUENCE [LARGE SCALE GENOMIC DNA]</scope>
    <source>
        <strain evidence="2">SB12</strain>
    </source>
</reference>
<gene>
    <name evidence="2" type="ORF">F9K24_01045</name>
</gene>
<protein>
    <submittedName>
        <fullName evidence="2">Uncharacterized protein</fullName>
    </submittedName>
</protein>